<reference evidence="2 3" key="1">
    <citation type="journal article" date="2017" name="Syst. Appl. Microbiol.">
        <title>Soybeans inoculated with root zone soils of Canadian native legumes harbour diverse and novel Bradyrhizobium spp. that possess agricultural potential.</title>
        <authorList>
            <person name="Bromfield E.S.P."/>
            <person name="Cloutier S."/>
            <person name="Tambong J.T."/>
            <person name="Tran Thi T.V."/>
        </authorList>
    </citation>
    <scope>NUCLEOTIDE SEQUENCE [LARGE SCALE GENOMIC DNA]</scope>
    <source>
        <strain evidence="2 3">39S1MB</strain>
    </source>
</reference>
<accession>A0A2U8PLQ0</accession>
<sequence>MKTDQLIKALAADNAPRRSFLRAFVYTTASAVAFDAIIFFAAIGPRPDIAVAAETWRFLFKFVVTLSLAVPATTLAYRLTAPAMWGLGRLGILVVPLFLLLAATAFELDLVPSSLWMVRLIGSNSVNCMTLIPLLALAPLTCFLVLLRDGAPRDSGLTGAVAGLAASAIAATFYALNCFDDSPLFVITWYPLAMSIVVAAGYLGGRCFLTW</sequence>
<evidence type="ECO:0000256" key="1">
    <source>
        <dbReference type="SAM" id="Phobius"/>
    </source>
</evidence>
<dbReference type="Proteomes" id="UP000215884">
    <property type="component" value="Chromosome"/>
</dbReference>
<gene>
    <name evidence="2" type="ORF">CIT40_00530</name>
</gene>
<proteinExistence type="predicted"/>
<keyword evidence="3" id="KW-1185">Reference proteome</keyword>
<name>A0A2U8PLQ0_9BRAD</name>
<feature type="transmembrane region" description="Helical" evidence="1">
    <location>
        <begin position="20"/>
        <end position="43"/>
    </location>
</feature>
<dbReference type="InterPro" id="IPR009495">
    <property type="entry name" value="NrsF"/>
</dbReference>
<organism evidence="2 3">
    <name type="scientific">Bradyrhizobium amphicarpaeae</name>
    <dbReference type="NCBI Taxonomy" id="1404768"/>
    <lineage>
        <taxon>Bacteria</taxon>
        <taxon>Pseudomonadati</taxon>
        <taxon>Pseudomonadota</taxon>
        <taxon>Alphaproteobacteria</taxon>
        <taxon>Hyphomicrobiales</taxon>
        <taxon>Nitrobacteraceae</taxon>
        <taxon>Bradyrhizobium</taxon>
    </lineage>
</organism>
<keyword evidence="1" id="KW-0812">Transmembrane</keyword>
<keyword evidence="1" id="KW-1133">Transmembrane helix</keyword>
<evidence type="ECO:0000313" key="2">
    <source>
        <dbReference type="EMBL" id="AWL98653.1"/>
    </source>
</evidence>
<feature type="transmembrane region" description="Helical" evidence="1">
    <location>
        <begin position="58"/>
        <end position="79"/>
    </location>
</feature>
<dbReference type="RefSeq" id="WP_094897276.1">
    <property type="nucleotide sequence ID" value="NZ_CP029426.2"/>
</dbReference>
<reference evidence="2 3" key="2">
    <citation type="journal article" date="2019" name="Int. J. Syst. Evol. Microbiol.">
        <title>Description and complete genome sequence of Bradyrhizobium amphicarpaeae sp. nov., harbouring photosystem and nitrogen-fixation genes.</title>
        <authorList>
            <person name="Bromfield E.S.P."/>
            <person name="Cloutier S."/>
            <person name="Nguyen H.D.T."/>
        </authorList>
    </citation>
    <scope>NUCLEOTIDE SEQUENCE [LARGE SCALE GENOMIC DNA]</scope>
    <source>
        <strain evidence="2 3">39S1MB</strain>
    </source>
</reference>
<dbReference type="OrthoDB" id="7764375at2"/>
<protein>
    <submittedName>
        <fullName evidence="2">DUF1109 domain-containing protein</fullName>
    </submittedName>
</protein>
<dbReference type="KEGG" id="brq:CIT40_00530"/>
<feature type="transmembrane region" description="Helical" evidence="1">
    <location>
        <begin position="159"/>
        <end position="176"/>
    </location>
</feature>
<feature type="transmembrane region" description="Helical" evidence="1">
    <location>
        <begin position="86"/>
        <end position="106"/>
    </location>
</feature>
<evidence type="ECO:0000313" key="3">
    <source>
        <dbReference type="Proteomes" id="UP000215884"/>
    </source>
</evidence>
<feature type="transmembrane region" description="Helical" evidence="1">
    <location>
        <begin position="188"/>
        <end position="209"/>
    </location>
</feature>
<keyword evidence="1" id="KW-0472">Membrane</keyword>
<dbReference type="AlphaFoldDB" id="A0A2U8PLQ0"/>
<dbReference type="EMBL" id="CP029426">
    <property type="protein sequence ID" value="AWL98653.1"/>
    <property type="molecule type" value="Genomic_DNA"/>
</dbReference>
<dbReference type="Pfam" id="PF06532">
    <property type="entry name" value="NrsF"/>
    <property type="match status" value="1"/>
</dbReference>
<feature type="transmembrane region" description="Helical" evidence="1">
    <location>
        <begin position="126"/>
        <end position="147"/>
    </location>
</feature>